<comment type="caution">
    <text evidence="2">The sequence shown here is derived from an EMBL/GenBank/DDBJ whole genome shotgun (WGS) entry which is preliminary data.</text>
</comment>
<sequence length="122" mass="13236">MGSKNRNLVIVQAAQRFGLSRQPGTHTLKQNLAATPTGWTATARSPTSTPDNSDTSQARIEENVLLLIQDNHVTTTNAATGDVIAEHAIDPSKNYQKPLSRTPGTPPHLKTTTRKTNPRKKS</sequence>
<proteinExistence type="predicted"/>
<keyword evidence="3" id="KW-1185">Reference proteome</keyword>
<name>A0ABQ2LVX4_9MICC</name>
<feature type="compositionally biased region" description="Polar residues" evidence="1">
    <location>
        <begin position="32"/>
        <end position="44"/>
    </location>
</feature>
<evidence type="ECO:0000256" key="1">
    <source>
        <dbReference type="SAM" id="MobiDB-lite"/>
    </source>
</evidence>
<gene>
    <name evidence="2" type="ORF">GCM10010977_11620</name>
</gene>
<evidence type="ECO:0000313" key="2">
    <source>
        <dbReference type="EMBL" id="GGO43452.1"/>
    </source>
</evidence>
<reference evidence="3" key="1">
    <citation type="journal article" date="2019" name="Int. J. Syst. Evol. Microbiol.">
        <title>The Global Catalogue of Microorganisms (GCM) 10K type strain sequencing project: providing services to taxonomists for standard genome sequencing and annotation.</title>
        <authorList>
            <consortium name="The Broad Institute Genomics Platform"/>
            <consortium name="The Broad Institute Genome Sequencing Center for Infectious Disease"/>
            <person name="Wu L."/>
            <person name="Ma J."/>
        </authorList>
    </citation>
    <scope>NUCLEOTIDE SEQUENCE [LARGE SCALE GENOMIC DNA]</scope>
    <source>
        <strain evidence="3">CGMCC 1.7064</strain>
    </source>
</reference>
<feature type="region of interest" description="Disordered" evidence="1">
    <location>
        <begin position="32"/>
        <end position="58"/>
    </location>
</feature>
<dbReference type="Proteomes" id="UP000642509">
    <property type="component" value="Unassembled WGS sequence"/>
</dbReference>
<protein>
    <submittedName>
        <fullName evidence="2">Uncharacterized protein</fullName>
    </submittedName>
</protein>
<accession>A0ABQ2LVX4</accession>
<feature type="compositionally biased region" description="Low complexity" evidence="1">
    <location>
        <begin position="45"/>
        <end position="56"/>
    </location>
</feature>
<organism evidence="2 3">
    <name type="scientific">Citricoccus zhacaiensis</name>
    <dbReference type="NCBI Taxonomy" id="489142"/>
    <lineage>
        <taxon>Bacteria</taxon>
        <taxon>Bacillati</taxon>
        <taxon>Actinomycetota</taxon>
        <taxon>Actinomycetes</taxon>
        <taxon>Micrococcales</taxon>
        <taxon>Micrococcaceae</taxon>
        <taxon>Citricoccus</taxon>
    </lineage>
</organism>
<feature type="region of interest" description="Disordered" evidence="1">
    <location>
        <begin position="85"/>
        <end position="122"/>
    </location>
</feature>
<feature type="compositionally biased region" description="Polar residues" evidence="1">
    <location>
        <begin position="93"/>
        <end position="103"/>
    </location>
</feature>
<feature type="compositionally biased region" description="Basic residues" evidence="1">
    <location>
        <begin position="111"/>
        <end position="122"/>
    </location>
</feature>
<dbReference type="EMBL" id="BMLQ01000003">
    <property type="protein sequence ID" value="GGO43452.1"/>
    <property type="molecule type" value="Genomic_DNA"/>
</dbReference>
<evidence type="ECO:0000313" key="3">
    <source>
        <dbReference type="Proteomes" id="UP000642509"/>
    </source>
</evidence>